<organism evidence="2 3">
    <name type="scientific">Singulisphaera acidiphila (strain ATCC BAA-1392 / DSM 18658 / VKM B-2454 / MOB10)</name>
    <dbReference type="NCBI Taxonomy" id="886293"/>
    <lineage>
        <taxon>Bacteria</taxon>
        <taxon>Pseudomonadati</taxon>
        <taxon>Planctomycetota</taxon>
        <taxon>Planctomycetia</taxon>
        <taxon>Isosphaerales</taxon>
        <taxon>Isosphaeraceae</taxon>
        <taxon>Singulisphaera</taxon>
    </lineage>
</organism>
<accession>L0DKX6</accession>
<dbReference type="OrthoDB" id="9772485at2"/>
<dbReference type="Pfam" id="PF13692">
    <property type="entry name" value="Glyco_trans_1_4"/>
    <property type="match status" value="1"/>
</dbReference>
<sequence>MHHDPSTLRVVHITNTAMFLNHFRGQPEFFRKHGFEFEAVSPAGDDLVEFGRREGVQVYAVGMTRTITPLHDLATVYQLWRLLRRLRPTIVHAHTPKGGIVGMTAAWLSGVPVRIYHLHGLPRMTAGRVYKRLLQWSGQLTGRLAHRVLCVSDSVRRAALDQRLFPADKARVLARGSINGLDSAIRFNPALVGREAGARMREALGIPLNARVLGYIGRVVLDKGVVELAVAWRDLRQSYPDLHLIIAGPFEPEDSIPGAIQAELAGDPRVHLIAGWVDDIPPYYAAMDLLTLPSYREGLGYVLLEAAAMGLPVVATAVTGCVDAVEDGVTGTLVPSHDAPALTKAIVAYMDNPRLCQEHGRAGRERIVREFDQQEAWEALLWEYRELLANQFGSVSAEVAHVKPPRAF</sequence>
<dbReference type="SUPFAM" id="SSF53756">
    <property type="entry name" value="UDP-Glycosyltransferase/glycogen phosphorylase"/>
    <property type="match status" value="1"/>
</dbReference>
<dbReference type="KEGG" id="saci:Sinac_5330"/>
<dbReference type="PANTHER" id="PTHR45947">
    <property type="entry name" value="SULFOQUINOVOSYL TRANSFERASE SQD2"/>
    <property type="match status" value="1"/>
</dbReference>
<dbReference type="PANTHER" id="PTHR45947:SF3">
    <property type="entry name" value="SULFOQUINOVOSYL TRANSFERASE SQD2"/>
    <property type="match status" value="1"/>
</dbReference>
<dbReference type="CDD" id="cd03808">
    <property type="entry name" value="GT4_CapM-like"/>
    <property type="match status" value="1"/>
</dbReference>
<evidence type="ECO:0000313" key="2">
    <source>
        <dbReference type="EMBL" id="AGA29480.1"/>
    </source>
</evidence>
<dbReference type="STRING" id="886293.Sinac_5330"/>
<dbReference type="HOGENOM" id="CLU_009583_8_0_0"/>
<feature type="domain" description="Glycosyltransferase subfamily 4-like N-terminal" evidence="1">
    <location>
        <begin position="31"/>
        <end position="176"/>
    </location>
</feature>
<dbReference type="Gene3D" id="3.40.50.2000">
    <property type="entry name" value="Glycogen Phosphorylase B"/>
    <property type="match status" value="2"/>
</dbReference>
<dbReference type="InterPro" id="IPR028098">
    <property type="entry name" value="Glyco_trans_4-like_N"/>
</dbReference>
<reference evidence="2 3" key="1">
    <citation type="submission" date="2012-02" db="EMBL/GenBank/DDBJ databases">
        <title>Complete sequence of chromosome of Singulisphaera acidiphila DSM 18658.</title>
        <authorList>
            <consortium name="US DOE Joint Genome Institute (JGI-PGF)"/>
            <person name="Lucas S."/>
            <person name="Copeland A."/>
            <person name="Lapidus A."/>
            <person name="Glavina del Rio T."/>
            <person name="Dalin E."/>
            <person name="Tice H."/>
            <person name="Bruce D."/>
            <person name="Goodwin L."/>
            <person name="Pitluck S."/>
            <person name="Peters L."/>
            <person name="Ovchinnikova G."/>
            <person name="Chertkov O."/>
            <person name="Kyrpides N."/>
            <person name="Mavromatis K."/>
            <person name="Ivanova N."/>
            <person name="Brettin T."/>
            <person name="Detter J.C."/>
            <person name="Han C."/>
            <person name="Larimer F."/>
            <person name="Land M."/>
            <person name="Hauser L."/>
            <person name="Markowitz V."/>
            <person name="Cheng J.-F."/>
            <person name="Hugenholtz P."/>
            <person name="Woyke T."/>
            <person name="Wu D."/>
            <person name="Tindall B."/>
            <person name="Pomrenke H."/>
            <person name="Brambilla E."/>
            <person name="Klenk H.-P."/>
            <person name="Eisen J.A."/>
        </authorList>
    </citation>
    <scope>NUCLEOTIDE SEQUENCE [LARGE SCALE GENOMIC DNA]</scope>
    <source>
        <strain evidence="3">ATCC BAA-1392 / DSM 18658 / VKM B-2454 / MOB10</strain>
    </source>
</reference>
<evidence type="ECO:0000259" key="1">
    <source>
        <dbReference type="Pfam" id="PF13579"/>
    </source>
</evidence>
<name>L0DKX6_SINAD</name>
<gene>
    <name evidence="2" type="ordered locus">Sinac_5330</name>
</gene>
<dbReference type="Proteomes" id="UP000010798">
    <property type="component" value="Chromosome"/>
</dbReference>
<keyword evidence="3" id="KW-1185">Reference proteome</keyword>
<protein>
    <submittedName>
        <fullName evidence="2">Glycosyltransferase</fullName>
    </submittedName>
</protein>
<dbReference type="eggNOG" id="COG0438">
    <property type="taxonomic scope" value="Bacteria"/>
</dbReference>
<evidence type="ECO:0000313" key="3">
    <source>
        <dbReference type="Proteomes" id="UP000010798"/>
    </source>
</evidence>
<dbReference type="GO" id="GO:0016757">
    <property type="term" value="F:glycosyltransferase activity"/>
    <property type="evidence" value="ECO:0007669"/>
    <property type="project" value="UniProtKB-ARBA"/>
</dbReference>
<dbReference type="RefSeq" id="WP_015248583.1">
    <property type="nucleotide sequence ID" value="NC_019892.1"/>
</dbReference>
<proteinExistence type="predicted"/>
<keyword evidence="2" id="KW-0808">Transferase</keyword>
<dbReference type="InterPro" id="IPR050194">
    <property type="entry name" value="Glycosyltransferase_grp1"/>
</dbReference>
<dbReference type="Pfam" id="PF13579">
    <property type="entry name" value="Glyco_trans_4_4"/>
    <property type="match status" value="1"/>
</dbReference>
<dbReference type="AlphaFoldDB" id="L0DKX6"/>
<dbReference type="EMBL" id="CP003364">
    <property type="protein sequence ID" value="AGA29480.1"/>
    <property type="molecule type" value="Genomic_DNA"/>
</dbReference>